<evidence type="ECO:0000313" key="3">
    <source>
        <dbReference type="Proteomes" id="UP000094165"/>
    </source>
</evidence>
<sequence>MDIITFQSIWTVTVFVCFIGVVWWAYGKSRKSRFDEAANLVFADEPKKEQHPNQQGVTK</sequence>
<keyword evidence="3" id="KW-1185">Reference proteome</keyword>
<dbReference type="Proteomes" id="UP000094165">
    <property type="component" value="Unassembled WGS sequence"/>
</dbReference>
<dbReference type="InterPro" id="IPR008621">
    <property type="entry name" value="Cbb3-typ_cyt_oxidase_comp"/>
</dbReference>
<dbReference type="RefSeq" id="WP_017051534.1">
    <property type="nucleotide sequence ID" value="NZ_AJYW02000313.1"/>
</dbReference>
<keyword evidence="1" id="KW-0472">Membrane</keyword>
<keyword evidence="1" id="KW-1133">Transmembrane helix</keyword>
<protein>
    <submittedName>
        <fullName evidence="2">Cytochrome-c oxidase</fullName>
    </submittedName>
</protein>
<dbReference type="AlphaFoldDB" id="A0A1E5CM92"/>
<dbReference type="CDD" id="cd01324">
    <property type="entry name" value="cbb3_Oxidase_CcoQ"/>
    <property type="match status" value="1"/>
</dbReference>
<keyword evidence="1" id="KW-0812">Transmembrane</keyword>
<dbReference type="Pfam" id="PF05545">
    <property type="entry name" value="FixQ"/>
    <property type="match status" value="1"/>
</dbReference>
<name>A0A1E5CM92_9VIBR</name>
<dbReference type="EMBL" id="AJYW02000313">
    <property type="protein sequence ID" value="OEE69480.1"/>
    <property type="molecule type" value="Genomic_DNA"/>
</dbReference>
<evidence type="ECO:0000313" key="2">
    <source>
        <dbReference type="EMBL" id="OEE69480.1"/>
    </source>
</evidence>
<gene>
    <name evidence="2" type="ORF">A130_09345</name>
</gene>
<feature type="transmembrane region" description="Helical" evidence="1">
    <location>
        <begin position="6"/>
        <end position="26"/>
    </location>
</feature>
<accession>A0A1E5CM92</accession>
<comment type="caution">
    <text evidence="2">The sequence shown here is derived from an EMBL/GenBank/DDBJ whole genome shotgun (WGS) entry which is preliminary data.</text>
</comment>
<evidence type="ECO:0000256" key="1">
    <source>
        <dbReference type="SAM" id="Phobius"/>
    </source>
</evidence>
<organism evidence="2 3">
    <name type="scientific">Vibrio genomosp. F6 str. FF-238</name>
    <dbReference type="NCBI Taxonomy" id="1191298"/>
    <lineage>
        <taxon>Bacteria</taxon>
        <taxon>Pseudomonadati</taxon>
        <taxon>Pseudomonadota</taxon>
        <taxon>Gammaproteobacteria</taxon>
        <taxon>Vibrionales</taxon>
        <taxon>Vibrionaceae</taxon>
        <taxon>Vibrio</taxon>
    </lineage>
</organism>
<proteinExistence type="predicted"/>
<reference evidence="2 3" key="1">
    <citation type="journal article" date="2012" name="Science">
        <title>Ecological populations of bacteria act as socially cohesive units of antibiotic production and resistance.</title>
        <authorList>
            <person name="Cordero O.X."/>
            <person name="Wildschutte H."/>
            <person name="Kirkup B."/>
            <person name="Proehl S."/>
            <person name="Ngo L."/>
            <person name="Hussain F."/>
            <person name="Le Roux F."/>
            <person name="Mincer T."/>
            <person name="Polz M.F."/>
        </authorList>
    </citation>
    <scope>NUCLEOTIDE SEQUENCE [LARGE SCALE GENOMIC DNA]</scope>
    <source>
        <strain evidence="2 3">FF-238</strain>
    </source>
</reference>